<name>A0A7S0PYJ6_9EUKA</name>
<feature type="compositionally biased region" description="Polar residues" evidence="1">
    <location>
        <begin position="25"/>
        <end position="38"/>
    </location>
</feature>
<gene>
    <name evidence="2" type="ORF">CPEL01642_LOCUS2086</name>
</gene>
<evidence type="ECO:0000313" key="2">
    <source>
        <dbReference type="EMBL" id="CAD8598756.1"/>
    </source>
</evidence>
<sequence length="105" mass="11451">MYGEFFENNGYDPSGLHGDDGETADTASEDTSGQSQATVAPEEVSALWLPPVGEEEARLAAFVLERGEVAVVRARLRVVLGQRILSIVEMLCKHEFGDESIGRRL</sequence>
<protein>
    <submittedName>
        <fullName evidence="2">Uncharacterized protein</fullName>
    </submittedName>
</protein>
<accession>A0A7S0PYJ6</accession>
<reference evidence="2" key="1">
    <citation type="submission" date="2021-01" db="EMBL/GenBank/DDBJ databases">
        <authorList>
            <person name="Corre E."/>
            <person name="Pelletier E."/>
            <person name="Niang G."/>
            <person name="Scheremetjew M."/>
            <person name="Finn R."/>
            <person name="Kale V."/>
            <person name="Holt S."/>
            <person name="Cochrane G."/>
            <person name="Meng A."/>
            <person name="Brown T."/>
            <person name="Cohen L."/>
        </authorList>
    </citation>
    <scope>NUCLEOTIDE SEQUENCE</scope>
    <source>
        <strain evidence="2">PLY182g</strain>
    </source>
</reference>
<dbReference type="AlphaFoldDB" id="A0A7S0PYJ6"/>
<organism evidence="2">
    <name type="scientific">Coccolithus braarudii</name>
    <dbReference type="NCBI Taxonomy" id="221442"/>
    <lineage>
        <taxon>Eukaryota</taxon>
        <taxon>Haptista</taxon>
        <taxon>Haptophyta</taxon>
        <taxon>Prymnesiophyceae</taxon>
        <taxon>Coccolithales</taxon>
        <taxon>Coccolithaceae</taxon>
        <taxon>Coccolithus</taxon>
    </lineage>
</organism>
<evidence type="ECO:0000256" key="1">
    <source>
        <dbReference type="SAM" id="MobiDB-lite"/>
    </source>
</evidence>
<feature type="region of interest" description="Disordered" evidence="1">
    <location>
        <begin position="1"/>
        <end position="41"/>
    </location>
</feature>
<proteinExistence type="predicted"/>
<dbReference type="EMBL" id="HBEY01004300">
    <property type="protein sequence ID" value="CAD8598756.1"/>
    <property type="molecule type" value="Transcribed_RNA"/>
</dbReference>